<name>A0A137P2D0_CONC2</name>
<feature type="repeat" description="WD" evidence="6">
    <location>
        <begin position="140"/>
        <end position="173"/>
    </location>
</feature>
<proteinExistence type="inferred from homology"/>
<evidence type="ECO:0000256" key="5">
    <source>
        <dbReference type="ARBA" id="ARBA00023242"/>
    </source>
</evidence>
<keyword evidence="5" id="KW-0539">Nucleus</keyword>
<feature type="domain" description="Anaphase-promoting complex subunit 4-like WD40" evidence="9">
    <location>
        <begin position="509"/>
        <end position="550"/>
    </location>
</feature>
<dbReference type="GO" id="GO:0000472">
    <property type="term" value="P:endonucleolytic cleavage to generate mature 5'-end of SSU-rRNA from (SSU-rRNA, 5.8S rRNA, LSU-rRNA)"/>
    <property type="evidence" value="ECO:0007669"/>
    <property type="project" value="EnsemblFungi"/>
</dbReference>
<evidence type="ECO:0000313" key="10">
    <source>
        <dbReference type="EMBL" id="KXN69059.1"/>
    </source>
</evidence>
<evidence type="ECO:0000259" key="8">
    <source>
        <dbReference type="Pfam" id="PF04003"/>
    </source>
</evidence>
<sequence>MKSDFKFSNLCGTVYKQGNLLYTPDGNHLISPVGNRITVFDLVNNKSYTSPYETSCNIVRLALSPKGNLLFLIDEDGRGLLVNFLRQKILHKFNFGERIRDIQFSPDGKYFAFTQGKLIQVWKVPGSHRELAPFVHVKNFTGHYDDVTSIQWSANSKLLLTSSKDLSAKLFNLGKPKKNFPLTLSGHRDNVVNSFFSKDGTSIYTVSRDGQVCHWKNTTLMSVLEDKGVEIEDRGDNDYLEESKWMVTERHYLEQPGKVASATFHTDTSMLLVGFDNGIFGLWEMPDFVNIHTLSISQHRISTVAVNNTGEWLAFGSSEFGQLLVWEWQSESYILKQQGHFYDMNTMAYSPDGQTIATGGHDGKLKVWNTTSGFCFVTFTDHSAPITAIEFTKNGQVIISASLDGTVRAFDLKRYRNFRTFTSPSPAQFSCMTVDPSGDIICAGSNDTFEIYVWSLQTGRLLEVLAGHEAPVSGISFSPNHNIFASGSWDKTVRIWDIFGRTHYTESIQMKAEVLSLAYRPDGKQLAVSTLDGEISFWDSDSGNNMGAIEGRKDISGGRKDNDMISAANSSAGKSFNSLCYTADGKAIIGGGNSKYVCIYDCLTHVLIKKFQITHNRSLDGTLEFLNSKNMTDAGPMDLVDDEDDDRDIAFRKGNHNLPGVAKGDLSDRKVKPEAKTKSVKFCPTGRSWAAASTEGLLIYSLDDTLVFDPFELEMDITPDSVLSTLSNRQYLHALIMAFKLNEPQVTVKVFESIPSSDIPLISSQLPEKYLPMALKFLITYSESGSPHLEFIILWTLELFTHHGRTLKSNLNLHLPNIRGIQKVLTKRYQDLSKLCEDNLYLMRYLIDASKLNQTEQEEVMDEAELLNGGSEDDEDEFNPFSSVKAPFLQDEMEV</sequence>
<keyword evidence="3 6" id="KW-0853">WD repeat</keyword>
<dbReference type="InterPro" id="IPR011047">
    <property type="entry name" value="Quinoprotein_ADH-like_sf"/>
</dbReference>
<dbReference type="CDD" id="cd00200">
    <property type="entry name" value="WD40"/>
    <property type="match status" value="1"/>
</dbReference>
<dbReference type="GO" id="GO:0030010">
    <property type="term" value="P:establishment of cell polarity"/>
    <property type="evidence" value="ECO:0007669"/>
    <property type="project" value="EnsemblFungi"/>
</dbReference>
<dbReference type="GO" id="GO:0034388">
    <property type="term" value="C:Pwp2p-containing subcomplex of 90S preribosome"/>
    <property type="evidence" value="ECO:0007669"/>
    <property type="project" value="EnsemblFungi"/>
</dbReference>
<comment type="subcellular location">
    <subcellularLocation>
        <location evidence="1">Nucleus</location>
        <location evidence="1">Nucleolus</location>
    </subcellularLocation>
</comment>
<keyword evidence="11" id="KW-1185">Reference proteome</keyword>
<evidence type="ECO:0000256" key="3">
    <source>
        <dbReference type="ARBA" id="ARBA00022574"/>
    </source>
</evidence>
<evidence type="ECO:0000256" key="2">
    <source>
        <dbReference type="ARBA" id="ARBA00010226"/>
    </source>
</evidence>
<dbReference type="OrthoDB" id="3142434at2759"/>
<dbReference type="InterPro" id="IPR036322">
    <property type="entry name" value="WD40_repeat_dom_sf"/>
</dbReference>
<dbReference type="EMBL" id="KQ964550">
    <property type="protein sequence ID" value="KXN69059.1"/>
    <property type="molecule type" value="Genomic_DNA"/>
</dbReference>
<dbReference type="Pfam" id="PF12894">
    <property type="entry name" value="ANAPC4_WD40"/>
    <property type="match status" value="1"/>
</dbReference>
<dbReference type="Gene3D" id="2.130.10.10">
    <property type="entry name" value="YVTN repeat-like/Quinoprotein amine dehydrogenase"/>
    <property type="match status" value="3"/>
</dbReference>
<dbReference type="SUPFAM" id="SSF50998">
    <property type="entry name" value="Quinoprotein alcohol dehydrogenase-like"/>
    <property type="match status" value="1"/>
</dbReference>
<evidence type="ECO:0000259" key="9">
    <source>
        <dbReference type="Pfam" id="PF12894"/>
    </source>
</evidence>
<dbReference type="InterPro" id="IPR019775">
    <property type="entry name" value="WD40_repeat_CS"/>
</dbReference>
<feature type="repeat" description="WD" evidence="6">
    <location>
        <begin position="507"/>
        <end position="548"/>
    </location>
</feature>
<feature type="repeat" description="WD" evidence="6">
    <location>
        <begin position="379"/>
        <end position="420"/>
    </location>
</feature>
<feature type="repeat" description="WD" evidence="6">
    <location>
        <begin position="337"/>
        <end position="378"/>
    </location>
</feature>
<protein>
    <submittedName>
        <fullName evidence="10">WD40 repeat-like protein</fullName>
    </submittedName>
</protein>
<dbReference type="AlphaFoldDB" id="A0A137P2D0"/>
<keyword evidence="4" id="KW-0677">Repeat</keyword>
<evidence type="ECO:0000256" key="4">
    <source>
        <dbReference type="ARBA" id="ARBA00022737"/>
    </source>
</evidence>
<evidence type="ECO:0000256" key="1">
    <source>
        <dbReference type="ARBA" id="ARBA00004604"/>
    </source>
</evidence>
<accession>A0A137P2D0</accession>
<dbReference type="InterPro" id="IPR015943">
    <property type="entry name" value="WD40/YVTN_repeat-like_dom_sf"/>
</dbReference>
<dbReference type="PANTHER" id="PTHR19858:SF0">
    <property type="entry name" value="PERIODIC TRYPTOPHAN PROTEIN 2 HOMOLOG"/>
    <property type="match status" value="1"/>
</dbReference>
<dbReference type="STRING" id="796925.A0A137P2D0"/>
<dbReference type="PROSITE" id="PS50082">
    <property type="entry name" value="WD_REPEATS_2"/>
    <property type="match status" value="6"/>
</dbReference>
<dbReference type="PROSITE" id="PS00678">
    <property type="entry name" value="WD_REPEATS_1"/>
    <property type="match status" value="1"/>
</dbReference>
<comment type="similarity">
    <text evidence="2">Belongs to the WD repeat PWP2 family.</text>
</comment>
<dbReference type="GO" id="GO:0000447">
    <property type="term" value="P:endonucleolytic cleavage in ITS1 to separate SSU-rRNA from 5.8S rRNA and LSU-rRNA from tricistronic rRNA transcript (SSU-rRNA, 5.8S rRNA, LSU-rRNA)"/>
    <property type="evidence" value="ECO:0007669"/>
    <property type="project" value="EnsemblFungi"/>
</dbReference>
<dbReference type="SMART" id="SM00320">
    <property type="entry name" value="WD40"/>
    <property type="match status" value="12"/>
</dbReference>
<feature type="repeat" description="WD" evidence="6">
    <location>
        <begin position="465"/>
        <end position="498"/>
    </location>
</feature>
<dbReference type="OMA" id="VYEWQSE"/>
<gene>
    <name evidence="10" type="ORF">CONCODRAFT_79517</name>
</gene>
<dbReference type="SUPFAM" id="SSF50978">
    <property type="entry name" value="WD40 repeat-like"/>
    <property type="match status" value="2"/>
</dbReference>
<reference evidence="10 11" key="1">
    <citation type="journal article" date="2015" name="Genome Biol. Evol.">
        <title>Phylogenomic analyses indicate that early fungi evolved digesting cell walls of algal ancestors of land plants.</title>
        <authorList>
            <person name="Chang Y."/>
            <person name="Wang S."/>
            <person name="Sekimoto S."/>
            <person name="Aerts A.L."/>
            <person name="Choi C."/>
            <person name="Clum A."/>
            <person name="LaButti K.M."/>
            <person name="Lindquist E.A."/>
            <person name="Yee Ngan C."/>
            <person name="Ohm R.A."/>
            <person name="Salamov A.A."/>
            <person name="Grigoriev I.V."/>
            <person name="Spatafora J.W."/>
            <person name="Berbee M.L."/>
        </authorList>
    </citation>
    <scope>NUCLEOTIDE SEQUENCE [LARGE SCALE GENOMIC DNA]</scope>
    <source>
        <strain evidence="10 11">NRRL 28638</strain>
    </source>
</reference>
<feature type="repeat" description="WD" evidence="6">
    <location>
        <begin position="184"/>
        <end position="216"/>
    </location>
</feature>
<dbReference type="PANTHER" id="PTHR19858">
    <property type="entry name" value="WD40 REPEAT PROTEIN"/>
    <property type="match status" value="1"/>
</dbReference>
<dbReference type="GO" id="GO:0000920">
    <property type="term" value="P:septum digestion after cytokinesis"/>
    <property type="evidence" value="ECO:0007669"/>
    <property type="project" value="EnsemblFungi"/>
</dbReference>
<evidence type="ECO:0000313" key="11">
    <source>
        <dbReference type="Proteomes" id="UP000070444"/>
    </source>
</evidence>
<dbReference type="GO" id="GO:0000028">
    <property type="term" value="P:ribosomal small subunit assembly"/>
    <property type="evidence" value="ECO:0007669"/>
    <property type="project" value="TreeGrafter"/>
</dbReference>
<dbReference type="InterPro" id="IPR020472">
    <property type="entry name" value="WD40_PAC1"/>
</dbReference>
<dbReference type="PROSITE" id="PS50294">
    <property type="entry name" value="WD_REPEATS_REGION"/>
    <property type="match status" value="4"/>
</dbReference>
<evidence type="ECO:0000256" key="6">
    <source>
        <dbReference type="PROSITE-ProRule" id="PRU00221"/>
    </source>
</evidence>
<evidence type="ECO:0000256" key="7">
    <source>
        <dbReference type="SAM" id="MobiDB-lite"/>
    </source>
</evidence>
<dbReference type="Proteomes" id="UP000070444">
    <property type="component" value="Unassembled WGS sequence"/>
</dbReference>
<dbReference type="InterPro" id="IPR027145">
    <property type="entry name" value="PWP2"/>
</dbReference>
<feature type="region of interest" description="Disordered" evidence="7">
    <location>
        <begin position="866"/>
        <end position="895"/>
    </location>
</feature>
<feature type="domain" description="Small-subunit processome Utp12" evidence="8">
    <location>
        <begin position="742"/>
        <end position="847"/>
    </location>
</feature>
<dbReference type="Pfam" id="PF04003">
    <property type="entry name" value="Utp12"/>
    <property type="match status" value="1"/>
</dbReference>
<dbReference type="InterPro" id="IPR024977">
    <property type="entry name" value="Apc4-like_WD40_dom"/>
</dbReference>
<dbReference type="InterPro" id="IPR007148">
    <property type="entry name" value="SSU_processome_Utp12"/>
</dbReference>
<dbReference type="GO" id="GO:0032040">
    <property type="term" value="C:small-subunit processome"/>
    <property type="evidence" value="ECO:0007669"/>
    <property type="project" value="EnsemblFungi"/>
</dbReference>
<dbReference type="PRINTS" id="PR00320">
    <property type="entry name" value="GPROTEINBRPT"/>
</dbReference>
<dbReference type="GO" id="GO:0000480">
    <property type="term" value="P:endonucleolytic cleavage in 5'-ETS of tricistronic rRNA transcript (SSU-rRNA, 5.8S rRNA, LSU-rRNA)"/>
    <property type="evidence" value="ECO:0007669"/>
    <property type="project" value="EnsemblFungi"/>
</dbReference>
<dbReference type="Pfam" id="PF00400">
    <property type="entry name" value="WD40"/>
    <property type="match status" value="5"/>
</dbReference>
<dbReference type="InterPro" id="IPR001680">
    <property type="entry name" value="WD40_rpt"/>
</dbReference>
<feature type="compositionally biased region" description="Acidic residues" evidence="7">
    <location>
        <begin position="866"/>
        <end position="878"/>
    </location>
</feature>
<dbReference type="GO" id="GO:0005737">
    <property type="term" value="C:cytoplasm"/>
    <property type="evidence" value="ECO:0007669"/>
    <property type="project" value="EnsemblFungi"/>
</dbReference>
<organism evidence="10 11">
    <name type="scientific">Conidiobolus coronatus (strain ATCC 28846 / CBS 209.66 / NRRL 28638)</name>
    <name type="common">Delacroixia coronata</name>
    <dbReference type="NCBI Taxonomy" id="796925"/>
    <lineage>
        <taxon>Eukaryota</taxon>
        <taxon>Fungi</taxon>
        <taxon>Fungi incertae sedis</taxon>
        <taxon>Zoopagomycota</taxon>
        <taxon>Entomophthoromycotina</taxon>
        <taxon>Entomophthoromycetes</taxon>
        <taxon>Entomophthorales</taxon>
        <taxon>Ancylistaceae</taxon>
        <taxon>Conidiobolus</taxon>
    </lineage>
</organism>